<evidence type="ECO:0000313" key="3">
    <source>
        <dbReference type="Proteomes" id="UP000691718"/>
    </source>
</evidence>
<sequence length="345" mass="36735">MKTGRSKLMLKLVEETSKNSKSTGFTHDERMDEEDCIPGTPECHSPLPSGARNVIEEMNDICEDVFSDDVHGTSEIIKSTNENMDPNIPSSTCVLEEDPFMAVYENASSPYLLASENQHGVVSLLNITSALTPLNTSTLISDLSPFPQPITPTVDNNGQTPMPSPVKTHGEVLNSCFDAGLNICASICDLDGVNKKALCQLGASVENPCIEAQAKRTSENSPSLLASTQLIGLNPIPFLPMEQQSTPTYIGNFPAENVPVVETAQQHAIVRLAILRLPGTSGPSSRPSVARMVSLSPLSMVQSPPCTLPTVGGPASPPPNSFGIRQPPTASTKKSTTPIDWISSA</sequence>
<organism evidence="2 3">
    <name type="scientific">Parnassius apollo</name>
    <name type="common">Apollo butterfly</name>
    <name type="synonym">Papilio apollo</name>
    <dbReference type="NCBI Taxonomy" id="110799"/>
    <lineage>
        <taxon>Eukaryota</taxon>
        <taxon>Metazoa</taxon>
        <taxon>Ecdysozoa</taxon>
        <taxon>Arthropoda</taxon>
        <taxon>Hexapoda</taxon>
        <taxon>Insecta</taxon>
        <taxon>Pterygota</taxon>
        <taxon>Neoptera</taxon>
        <taxon>Endopterygota</taxon>
        <taxon>Lepidoptera</taxon>
        <taxon>Glossata</taxon>
        <taxon>Ditrysia</taxon>
        <taxon>Papilionoidea</taxon>
        <taxon>Papilionidae</taxon>
        <taxon>Parnassiinae</taxon>
        <taxon>Parnassini</taxon>
        <taxon>Parnassius</taxon>
        <taxon>Parnassius</taxon>
    </lineage>
</organism>
<protein>
    <submittedName>
        <fullName evidence="2">(apollo) hypothetical protein</fullName>
    </submittedName>
</protein>
<dbReference type="OrthoDB" id="6923826at2759"/>
<accession>A0A8S3Y330</accession>
<evidence type="ECO:0000313" key="2">
    <source>
        <dbReference type="EMBL" id="CAG5053443.1"/>
    </source>
</evidence>
<evidence type="ECO:0000256" key="1">
    <source>
        <dbReference type="SAM" id="MobiDB-lite"/>
    </source>
</evidence>
<dbReference type="EMBL" id="CAJQZP010001543">
    <property type="protein sequence ID" value="CAG5053443.1"/>
    <property type="molecule type" value="Genomic_DNA"/>
</dbReference>
<feature type="region of interest" description="Disordered" evidence="1">
    <location>
        <begin position="307"/>
        <end position="345"/>
    </location>
</feature>
<keyword evidence="3" id="KW-1185">Reference proteome</keyword>
<gene>
    <name evidence="2" type="ORF">PAPOLLO_LOCUS25642</name>
</gene>
<dbReference type="AlphaFoldDB" id="A0A8S3Y330"/>
<reference evidence="2" key="1">
    <citation type="submission" date="2021-04" db="EMBL/GenBank/DDBJ databases">
        <authorList>
            <person name="Tunstrom K."/>
        </authorList>
    </citation>
    <scope>NUCLEOTIDE SEQUENCE</scope>
</reference>
<proteinExistence type="predicted"/>
<name>A0A8S3Y330_PARAO</name>
<feature type="compositionally biased region" description="Low complexity" evidence="1">
    <location>
        <begin position="327"/>
        <end position="338"/>
    </location>
</feature>
<comment type="caution">
    <text evidence="2">The sequence shown here is derived from an EMBL/GenBank/DDBJ whole genome shotgun (WGS) entry which is preliminary data.</text>
</comment>
<dbReference type="Proteomes" id="UP000691718">
    <property type="component" value="Unassembled WGS sequence"/>
</dbReference>